<dbReference type="EMBL" id="BTRK01000002">
    <property type="protein sequence ID" value="GMR37150.1"/>
    <property type="molecule type" value="Genomic_DNA"/>
</dbReference>
<proteinExistence type="predicted"/>
<accession>A0AAN4ZG94</accession>
<gene>
    <name evidence="1" type="ORF">PMAYCL1PPCAC_07345</name>
</gene>
<comment type="caution">
    <text evidence="1">The sequence shown here is derived from an EMBL/GenBank/DDBJ whole genome shotgun (WGS) entry which is preliminary data.</text>
</comment>
<protein>
    <submittedName>
        <fullName evidence="1">Uncharacterized protein</fullName>
    </submittedName>
</protein>
<reference evidence="2" key="1">
    <citation type="submission" date="2022-10" db="EMBL/GenBank/DDBJ databases">
        <title>Genome assembly of Pristionchus species.</title>
        <authorList>
            <person name="Yoshida K."/>
            <person name="Sommer R.J."/>
        </authorList>
    </citation>
    <scope>NUCLEOTIDE SEQUENCE [LARGE SCALE GENOMIC DNA]</scope>
    <source>
        <strain evidence="2">RS5460</strain>
    </source>
</reference>
<keyword evidence="2" id="KW-1185">Reference proteome</keyword>
<dbReference type="AlphaFoldDB" id="A0AAN4ZG94"/>
<evidence type="ECO:0000313" key="2">
    <source>
        <dbReference type="Proteomes" id="UP001328107"/>
    </source>
</evidence>
<dbReference type="Proteomes" id="UP001328107">
    <property type="component" value="Unassembled WGS sequence"/>
</dbReference>
<evidence type="ECO:0000313" key="1">
    <source>
        <dbReference type="EMBL" id="GMR37150.1"/>
    </source>
</evidence>
<organism evidence="1 2">
    <name type="scientific">Pristionchus mayeri</name>
    <dbReference type="NCBI Taxonomy" id="1317129"/>
    <lineage>
        <taxon>Eukaryota</taxon>
        <taxon>Metazoa</taxon>
        <taxon>Ecdysozoa</taxon>
        <taxon>Nematoda</taxon>
        <taxon>Chromadorea</taxon>
        <taxon>Rhabditida</taxon>
        <taxon>Rhabditina</taxon>
        <taxon>Diplogasteromorpha</taxon>
        <taxon>Diplogasteroidea</taxon>
        <taxon>Neodiplogasteridae</taxon>
        <taxon>Pristionchus</taxon>
    </lineage>
</organism>
<feature type="non-terminal residue" evidence="1">
    <location>
        <position position="100"/>
    </location>
</feature>
<name>A0AAN4ZG94_9BILA</name>
<sequence length="100" mass="11177">MSAQCIFLGEDPVRGLFLSQSHPSLRHLSPTQQESSVVLLHLFVLQQSHVLQFPQHRHSSPSFPQPTMMTKFEGVVGESAAVRSILWTRLLLTLSLSLSL</sequence>